<evidence type="ECO:0000256" key="2">
    <source>
        <dbReference type="ARBA" id="ARBA00022670"/>
    </source>
</evidence>
<dbReference type="InterPro" id="IPR009003">
    <property type="entry name" value="Peptidase_S1_PA"/>
</dbReference>
<feature type="domain" description="Effector-associated" evidence="7">
    <location>
        <begin position="7"/>
        <end position="98"/>
    </location>
</feature>
<keyword evidence="9" id="KW-1185">Reference proteome</keyword>
<evidence type="ECO:0000256" key="4">
    <source>
        <dbReference type="ARBA" id="ARBA00022801"/>
    </source>
</evidence>
<evidence type="ECO:0000313" key="9">
    <source>
        <dbReference type="Proteomes" id="UP000520767"/>
    </source>
</evidence>
<protein>
    <recommendedName>
        <fullName evidence="6">Serine protease</fullName>
        <ecNumber evidence="6">3.4.21.-</ecNumber>
    </recommendedName>
</protein>
<dbReference type="PANTHER" id="PTHR36234:SF5">
    <property type="entry name" value="LYSYL ENDOPEPTIDASE"/>
    <property type="match status" value="1"/>
</dbReference>
<comment type="similarity">
    <text evidence="1 6">Belongs to the peptidase S1B family.</text>
</comment>
<evidence type="ECO:0000259" key="7">
    <source>
        <dbReference type="Pfam" id="PF19961"/>
    </source>
</evidence>
<dbReference type="Pfam" id="PF19961">
    <property type="entry name" value="EAD8"/>
    <property type="match status" value="1"/>
</dbReference>
<dbReference type="AlphaFoldDB" id="A0A7W7VGY5"/>
<dbReference type="InterPro" id="IPR045437">
    <property type="entry name" value="EAD8"/>
</dbReference>
<dbReference type="PANTHER" id="PTHR36234">
    <property type="entry name" value="LYSYL ENDOPEPTIDASE"/>
    <property type="match status" value="1"/>
</dbReference>
<dbReference type="InterPro" id="IPR008256">
    <property type="entry name" value="Peptidase_S1B"/>
</dbReference>
<dbReference type="SUPFAM" id="SSF50494">
    <property type="entry name" value="Trypsin-like serine proteases"/>
    <property type="match status" value="1"/>
</dbReference>
<comment type="caution">
    <text evidence="8">The sequence shown here is derived from an EMBL/GenBank/DDBJ whole genome shotgun (WGS) entry which is preliminary data.</text>
</comment>
<keyword evidence="4 6" id="KW-0378">Hydrolase</keyword>
<evidence type="ECO:0000256" key="6">
    <source>
        <dbReference type="RuleBase" id="RU004296"/>
    </source>
</evidence>
<dbReference type="Pfam" id="PF13365">
    <property type="entry name" value="Trypsin_2"/>
    <property type="match status" value="1"/>
</dbReference>
<dbReference type="EC" id="3.4.21.-" evidence="6"/>
<reference evidence="8 9" key="1">
    <citation type="submission" date="2020-08" db="EMBL/GenBank/DDBJ databases">
        <title>Genomic Encyclopedia of Type Strains, Phase III (KMG-III): the genomes of soil and plant-associated and newly described type strains.</title>
        <authorList>
            <person name="Whitman W."/>
        </authorList>
    </citation>
    <scope>NUCLEOTIDE SEQUENCE [LARGE SCALE GENOMIC DNA]</scope>
    <source>
        <strain evidence="8 9">CECT 8960</strain>
    </source>
</reference>
<dbReference type="Proteomes" id="UP000520767">
    <property type="component" value="Unassembled WGS sequence"/>
</dbReference>
<dbReference type="Gene3D" id="2.40.10.10">
    <property type="entry name" value="Trypsin-like serine proteases"/>
    <property type="match status" value="2"/>
</dbReference>
<sequence length="344" mass="36490">MPEVDVEDRQRLVRLLSDVPGLATEESRRDLLVLAGLDELAANIDVSGPPPEAVARIVHHLAGYGHASSGPHALGLFCNLVKGFVGAERQAVLADLLTGYDLMTPVAAAPGVGTWRGTTTDLTETVIRSNAVHPIAFLSTAVAVARCVAFLEVTAGGVPWSGTGFLVGPDLLLTTNRVLPRADLALTTVFRFNFQHDADGRPEQHDDHTAAPGGLFHTSKHLDYTLVRLTGRPGDRWGYLPLTAETPAAGDRVTVIHHPGGGPKRIALRDNVVEYVGGGVVQYVTPTLPGSSGAPVLTDEWRVCAVHHAAGPAPQRTFLRNEGVLVAAILRDLPTSAMTALARR</sequence>
<dbReference type="EMBL" id="JACHJQ010000006">
    <property type="protein sequence ID" value="MBB4909614.1"/>
    <property type="molecule type" value="Genomic_DNA"/>
</dbReference>
<evidence type="ECO:0000256" key="1">
    <source>
        <dbReference type="ARBA" id="ARBA00008764"/>
    </source>
</evidence>
<keyword evidence="5 6" id="KW-0720">Serine protease</keyword>
<dbReference type="PRINTS" id="PR00839">
    <property type="entry name" value="V8PROTEASE"/>
</dbReference>
<name>A0A7W7VGY5_9PSEU</name>
<keyword evidence="2 6" id="KW-0645">Protease</keyword>
<accession>A0A7W7VGY5</accession>
<organism evidence="8 9">
    <name type="scientific">Actinophytocola algeriensis</name>
    <dbReference type="NCBI Taxonomy" id="1768010"/>
    <lineage>
        <taxon>Bacteria</taxon>
        <taxon>Bacillati</taxon>
        <taxon>Actinomycetota</taxon>
        <taxon>Actinomycetes</taxon>
        <taxon>Pseudonocardiales</taxon>
        <taxon>Pseudonocardiaceae</taxon>
    </lineage>
</organism>
<keyword evidence="3" id="KW-0732">Signal</keyword>
<dbReference type="InterPro" id="IPR043504">
    <property type="entry name" value="Peptidase_S1_PA_chymotrypsin"/>
</dbReference>
<evidence type="ECO:0000256" key="5">
    <source>
        <dbReference type="ARBA" id="ARBA00022825"/>
    </source>
</evidence>
<dbReference type="GO" id="GO:0006508">
    <property type="term" value="P:proteolysis"/>
    <property type="evidence" value="ECO:0007669"/>
    <property type="project" value="UniProtKB-KW"/>
</dbReference>
<gene>
    <name evidence="8" type="ORF">FHR82_005872</name>
</gene>
<proteinExistence type="inferred from homology"/>
<evidence type="ECO:0000313" key="8">
    <source>
        <dbReference type="EMBL" id="MBB4909614.1"/>
    </source>
</evidence>
<dbReference type="GO" id="GO:0008236">
    <property type="term" value="F:serine-type peptidase activity"/>
    <property type="evidence" value="ECO:0007669"/>
    <property type="project" value="UniProtKB-KW"/>
</dbReference>
<evidence type="ECO:0000256" key="3">
    <source>
        <dbReference type="ARBA" id="ARBA00022729"/>
    </source>
</evidence>
<dbReference type="RefSeq" id="WP_184813700.1">
    <property type="nucleotide sequence ID" value="NZ_JACHJQ010000006.1"/>
</dbReference>